<evidence type="ECO:0000313" key="1">
    <source>
        <dbReference type="EMBL" id="OZC04867.1"/>
    </source>
</evidence>
<organism evidence="1 2">
    <name type="scientific">Onchocerca flexuosa</name>
    <dbReference type="NCBI Taxonomy" id="387005"/>
    <lineage>
        <taxon>Eukaryota</taxon>
        <taxon>Metazoa</taxon>
        <taxon>Ecdysozoa</taxon>
        <taxon>Nematoda</taxon>
        <taxon>Chromadorea</taxon>
        <taxon>Rhabditida</taxon>
        <taxon>Spirurina</taxon>
        <taxon>Spiruromorpha</taxon>
        <taxon>Filarioidea</taxon>
        <taxon>Onchocercidae</taxon>
        <taxon>Onchocerca</taxon>
    </lineage>
</organism>
<gene>
    <name evidence="1" type="ORF">X798_08169</name>
</gene>
<accession>A0A238BHA8</accession>
<reference evidence="1 2" key="1">
    <citation type="submission" date="2015-12" db="EMBL/GenBank/DDBJ databases">
        <title>Draft genome of the nematode, Onchocerca flexuosa.</title>
        <authorList>
            <person name="Mitreva M."/>
        </authorList>
    </citation>
    <scope>NUCLEOTIDE SEQUENCE [LARGE SCALE GENOMIC DNA]</scope>
    <source>
        <strain evidence="1">Red Deer</strain>
    </source>
</reference>
<sequence>MVENKETKRSKDSFKLGNIRNYATNSSSSLRTAISMVDEEKESRKSLEGKNFNNAYGELYSLIG</sequence>
<dbReference type="EMBL" id="KZ271568">
    <property type="protein sequence ID" value="OZC04867.1"/>
    <property type="molecule type" value="Genomic_DNA"/>
</dbReference>
<name>A0A238BHA8_9BILA</name>
<dbReference type="Proteomes" id="UP000242913">
    <property type="component" value="Unassembled WGS sequence"/>
</dbReference>
<proteinExistence type="predicted"/>
<evidence type="ECO:0000313" key="2">
    <source>
        <dbReference type="Proteomes" id="UP000242913"/>
    </source>
</evidence>
<dbReference type="AlphaFoldDB" id="A0A238BHA8"/>
<protein>
    <submittedName>
        <fullName evidence="1">Uncharacterized protein</fullName>
    </submittedName>
</protein>
<keyword evidence="2" id="KW-1185">Reference proteome</keyword>